<reference evidence="2 3" key="1">
    <citation type="submission" date="2017-07" db="EMBL/GenBank/DDBJ databases">
        <title>Annotated genome sequence of Bacterioplanes sanyensis isolated from Red Sea.</title>
        <authorList>
            <person name="Rehman Z.U."/>
        </authorList>
    </citation>
    <scope>NUCLEOTIDE SEQUENCE [LARGE SCALE GENOMIC DNA]</scope>
    <source>
        <strain evidence="2 3">NV9</strain>
    </source>
</reference>
<proteinExistence type="predicted"/>
<dbReference type="RefSeq" id="WP_094061007.1">
    <property type="nucleotide sequence ID" value="NZ_CP022530.1"/>
</dbReference>
<accession>A0A222FNN0</accession>
<evidence type="ECO:0000256" key="1">
    <source>
        <dbReference type="SAM" id="MobiDB-lite"/>
    </source>
</evidence>
<dbReference type="AlphaFoldDB" id="A0A222FNN0"/>
<feature type="region of interest" description="Disordered" evidence="1">
    <location>
        <begin position="193"/>
        <end position="259"/>
    </location>
</feature>
<dbReference type="OrthoDB" id="5822147at2"/>
<evidence type="ECO:0000313" key="2">
    <source>
        <dbReference type="EMBL" id="ASP39833.1"/>
    </source>
</evidence>
<dbReference type="InterPro" id="IPR028208">
    <property type="entry name" value="Effector_pro_NleD-like"/>
</dbReference>
<organism evidence="2 3">
    <name type="scientific">Bacterioplanes sanyensis</name>
    <dbReference type="NCBI Taxonomy" id="1249553"/>
    <lineage>
        <taxon>Bacteria</taxon>
        <taxon>Pseudomonadati</taxon>
        <taxon>Pseudomonadota</taxon>
        <taxon>Gammaproteobacteria</taxon>
        <taxon>Oceanospirillales</taxon>
        <taxon>Oceanospirillaceae</taxon>
        <taxon>Bacterioplanes</taxon>
    </lineage>
</organism>
<feature type="compositionally biased region" description="Polar residues" evidence="1">
    <location>
        <begin position="141"/>
        <end position="152"/>
    </location>
</feature>
<gene>
    <name evidence="2" type="ORF">CHH28_14635</name>
</gene>
<evidence type="ECO:0000313" key="3">
    <source>
        <dbReference type="Proteomes" id="UP000202440"/>
    </source>
</evidence>
<feature type="region of interest" description="Disordered" evidence="1">
    <location>
        <begin position="115"/>
        <end position="174"/>
    </location>
</feature>
<protein>
    <submittedName>
        <fullName evidence="2">Uncharacterized protein</fullName>
    </submittedName>
</protein>
<dbReference type="Pfam" id="PF14891">
    <property type="entry name" value="Peptidase_M91"/>
    <property type="match status" value="1"/>
</dbReference>
<feature type="compositionally biased region" description="Basic and acidic residues" evidence="1">
    <location>
        <begin position="206"/>
        <end position="218"/>
    </location>
</feature>
<name>A0A222FNN0_9GAMM</name>
<dbReference type="Proteomes" id="UP000202440">
    <property type="component" value="Chromosome"/>
</dbReference>
<dbReference type="EMBL" id="CP022530">
    <property type="protein sequence ID" value="ASP39833.1"/>
    <property type="molecule type" value="Genomic_DNA"/>
</dbReference>
<keyword evidence="3" id="KW-1185">Reference proteome</keyword>
<sequence>MMFLHKRAKRAEKAPSKGLDFKTMIHNVQQAREEQGGFKRITPDMLQKQAARLNKVDNVTVPGWDNVTLSRDRANGSHDTGAHYADFVRQTRRDLSQLAGTQTGQDIAQRIGQSGHNVSIRDRGNDSAHGGSNKPLDRVKASQSGVGSSAIVTHQPDRTKLASRQHRTGYVGSSSAMSLGHELIHAVHTVEGNHSGKHIHGPTGSKVEERNTVGHHDGSGPLTENKLRNELQDTHYAGNSGILKPIPTRRHYGRKDLKF</sequence>
<dbReference type="KEGG" id="bsan:CHH28_14635"/>